<dbReference type="AlphaFoldDB" id="A0A4Z2E3P5"/>
<feature type="compositionally biased region" description="Polar residues" evidence="1">
    <location>
        <begin position="17"/>
        <end position="29"/>
    </location>
</feature>
<comment type="caution">
    <text evidence="2">The sequence shown here is derived from an EMBL/GenBank/DDBJ whole genome shotgun (WGS) entry which is preliminary data.</text>
</comment>
<proteinExistence type="predicted"/>
<feature type="region of interest" description="Disordered" evidence="1">
    <location>
        <begin position="1"/>
        <end position="53"/>
    </location>
</feature>
<protein>
    <submittedName>
        <fullName evidence="2">Uncharacterized protein</fullName>
    </submittedName>
</protein>
<feature type="compositionally biased region" description="Low complexity" evidence="1">
    <location>
        <begin position="30"/>
        <end position="43"/>
    </location>
</feature>
<gene>
    <name evidence="2" type="ORF">EYF80_066617</name>
</gene>
<dbReference type="Proteomes" id="UP000314294">
    <property type="component" value="Unassembled WGS sequence"/>
</dbReference>
<dbReference type="EMBL" id="SRLO01019169">
    <property type="protein sequence ID" value="TNN23264.1"/>
    <property type="molecule type" value="Genomic_DNA"/>
</dbReference>
<accession>A0A4Z2E3P5</accession>
<name>A0A4Z2E3P5_9TELE</name>
<reference evidence="2 3" key="1">
    <citation type="submission" date="2019-03" db="EMBL/GenBank/DDBJ databases">
        <title>First draft genome of Liparis tanakae, snailfish: a comprehensive survey of snailfish specific genes.</title>
        <authorList>
            <person name="Kim W."/>
            <person name="Song I."/>
            <person name="Jeong J.-H."/>
            <person name="Kim D."/>
            <person name="Kim S."/>
            <person name="Ryu S."/>
            <person name="Song J.Y."/>
            <person name="Lee S.K."/>
        </authorList>
    </citation>
    <scope>NUCLEOTIDE SEQUENCE [LARGE SCALE GENOMIC DNA]</scope>
    <source>
        <tissue evidence="2">Muscle</tissue>
    </source>
</reference>
<sequence length="53" mass="5704">MANSFLENEPGDGSAVRSGSESGMNSQSRVTVTLTLTNNTTQQHNNMVEMDQS</sequence>
<keyword evidence="3" id="KW-1185">Reference proteome</keyword>
<organism evidence="2 3">
    <name type="scientific">Liparis tanakae</name>
    <name type="common">Tanaka's snailfish</name>
    <dbReference type="NCBI Taxonomy" id="230148"/>
    <lineage>
        <taxon>Eukaryota</taxon>
        <taxon>Metazoa</taxon>
        <taxon>Chordata</taxon>
        <taxon>Craniata</taxon>
        <taxon>Vertebrata</taxon>
        <taxon>Euteleostomi</taxon>
        <taxon>Actinopterygii</taxon>
        <taxon>Neopterygii</taxon>
        <taxon>Teleostei</taxon>
        <taxon>Neoteleostei</taxon>
        <taxon>Acanthomorphata</taxon>
        <taxon>Eupercaria</taxon>
        <taxon>Perciformes</taxon>
        <taxon>Cottioidei</taxon>
        <taxon>Cottales</taxon>
        <taxon>Liparidae</taxon>
        <taxon>Liparis</taxon>
    </lineage>
</organism>
<evidence type="ECO:0000313" key="3">
    <source>
        <dbReference type="Proteomes" id="UP000314294"/>
    </source>
</evidence>
<evidence type="ECO:0000313" key="2">
    <source>
        <dbReference type="EMBL" id="TNN23264.1"/>
    </source>
</evidence>
<evidence type="ECO:0000256" key="1">
    <source>
        <dbReference type="SAM" id="MobiDB-lite"/>
    </source>
</evidence>